<keyword evidence="1" id="KW-0560">Oxidoreductase</keyword>
<dbReference type="GO" id="GO:0016491">
    <property type="term" value="F:oxidoreductase activity"/>
    <property type="evidence" value="ECO:0007669"/>
    <property type="project" value="UniProtKB-KW"/>
</dbReference>
<evidence type="ECO:0000256" key="1">
    <source>
        <dbReference type="ARBA" id="ARBA00023002"/>
    </source>
</evidence>
<dbReference type="Pfam" id="PF13510">
    <property type="entry name" value="Fer2_4"/>
    <property type="match status" value="1"/>
</dbReference>
<dbReference type="STRING" id="490829.SAMN05421850_1067"/>
<evidence type="ECO:0000313" key="4">
    <source>
        <dbReference type="Proteomes" id="UP000199340"/>
    </source>
</evidence>
<dbReference type="GO" id="GO:0051536">
    <property type="term" value="F:iron-sulfur cluster binding"/>
    <property type="evidence" value="ECO:0007669"/>
    <property type="project" value="InterPro"/>
</dbReference>
<proteinExistence type="predicted"/>
<keyword evidence="4" id="KW-1185">Reference proteome</keyword>
<evidence type="ECO:0000313" key="3">
    <source>
        <dbReference type="EMBL" id="SDI85275.1"/>
    </source>
</evidence>
<dbReference type="AlphaFoldDB" id="A0A1G8NYU3"/>
<dbReference type="Proteomes" id="UP000199340">
    <property type="component" value="Unassembled WGS sequence"/>
</dbReference>
<dbReference type="InterPro" id="IPR042204">
    <property type="entry name" value="2Fe-2S-bd_N"/>
</dbReference>
<protein>
    <submittedName>
        <fullName evidence="3">2Fe-2S iron-sulfur cluster binding domain-containing protein</fullName>
    </submittedName>
</protein>
<accession>A0A1G8NYU3</accession>
<gene>
    <name evidence="3" type="ORF">SAMN05421850_1067</name>
</gene>
<reference evidence="3 4" key="1">
    <citation type="submission" date="2016-10" db="EMBL/GenBank/DDBJ databases">
        <authorList>
            <person name="de Groot N.N."/>
        </authorList>
    </citation>
    <scope>NUCLEOTIDE SEQUENCE [LARGE SCALE GENOMIC DNA]</scope>
    <source>
        <strain evidence="3 4">DSM 28010</strain>
    </source>
</reference>
<dbReference type="EMBL" id="FNEB01000006">
    <property type="protein sequence ID" value="SDI85275.1"/>
    <property type="molecule type" value="Genomic_DNA"/>
</dbReference>
<sequence>MKHAFHRLDAPADLVRVTFRGQVVDLPAGENLAAALLAAGVTVFRNTPVSGAPRAPFCMMGACYDCLVEIDGTTRQACMLEVSEGMVIEPAHGKGADNALG</sequence>
<dbReference type="Gene3D" id="3.10.20.440">
    <property type="entry name" value="2Fe-2S iron-sulphur cluster binding domain, sarcosine oxidase, alpha subunit, N-terminal domain"/>
    <property type="match status" value="1"/>
</dbReference>
<dbReference type="RefSeq" id="WP_245723370.1">
    <property type="nucleotide sequence ID" value="NZ_FNEB01000006.1"/>
</dbReference>
<evidence type="ECO:0000259" key="2">
    <source>
        <dbReference type="PROSITE" id="PS51085"/>
    </source>
</evidence>
<dbReference type="InterPro" id="IPR001041">
    <property type="entry name" value="2Fe-2S_ferredoxin-type"/>
</dbReference>
<dbReference type="SUPFAM" id="SSF54292">
    <property type="entry name" value="2Fe-2S ferredoxin-like"/>
    <property type="match status" value="1"/>
</dbReference>
<dbReference type="InterPro" id="IPR036010">
    <property type="entry name" value="2Fe-2S_ferredoxin-like_sf"/>
</dbReference>
<organism evidence="3 4">
    <name type="scientific">Lutimaribacter saemankumensis</name>
    <dbReference type="NCBI Taxonomy" id="490829"/>
    <lineage>
        <taxon>Bacteria</taxon>
        <taxon>Pseudomonadati</taxon>
        <taxon>Pseudomonadota</taxon>
        <taxon>Alphaproteobacteria</taxon>
        <taxon>Rhodobacterales</taxon>
        <taxon>Roseobacteraceae</taxon>
        <taxon>Lutimaribacter</taxon>
    </lineage>
</organism>
<name>A0A1G8NYU3_9RHOB</name>
<dbReference type="PROSITE" id="PS51085">
    <property type="entry name" value="2FE2S_FER_2"/>
    <property type="match status" value="1"/>
</dbReference>
<feature type="domain" description="2Fe-2S ferredoxin-type" evidence="2">
    <location>
        <begin position="15"/>
        <end position="94"/>
    </location>
</feature>